<evidence type="ECO:0000256" key="1">
    <source>
        <dbReference type="SAM" id="MobiDB-lite"/>
    </source>
</evidence>
<dbReference type="Proteomes" id="UP000439903">
    <property type="component" value="Unassembled WGS sequence"/>
</dbReference>
<protein>
    <submittedName>
        <fullName evidence="2">Uncharacterized protein</fullName>
    </submittedName>
</protein>
<keyword evidence="3" id="KW-1185">Reference proteome</keyword>
<feature type="compositionally biased region" description="Basic and acidic residues" evidence="1">
    <location>
        <begin position="18"/>
        <end position="28"/>
    </location>
</feature>
<dbReference type="EMBL" id="WTPW01001358">
    <property type="protein sequence ID" value="KAF0441090.1"/>
    <property type="molecule type" value="Genomic_DNA"/>
</dbReference>
<reference evidence="2 3" key="1">
    <citation type="journal article" date="2019" name="Environ. Microbiol.">
        <title>At the nexus of three kingdoms: the genome of the mycorrhizal fungus Gigaspora margarita provides insights into plant, endobacterial and fungal interactions.</title>
        <authorList>
            <person name="Venice F."/>
            <person name="Ghignone S."/>
            <person name="Salvioli di Fossalunga A."/>
            <person name="Amselem J."/>
            <person name="Novero M."/>
            <person name="Xianan X."/>
            <person name="Sedzielewska Toro K."/>
            <person name="Morin E."/>
            <person name="Lipzen A."/>
            <person name="Grigoriev I.V."/>
            <person name="Henrissat B."/>
            <person name="Martin F.M."/>
            <person name="Bonfante P."/>
        </authorList>
    </citation>
    <scope>NUCLEOTIDE SEQUENCE [LARGE SCALE GENOMIC DNA]</scope>
    <source>
        <strain evidence="2 3">BEG34</strain>
    </source>
</reference>
<dbReference type="AlphaFoldDB" id="A0A8H4A7B0"/>
<feature type="compositionally biased region" description="Polar residues" evidence="1">
    <location>
        <begin position="1"/>
        <end position="12"/>
    </location>
</feature>
<evidence type="ECO:0000313" key="3">
    <source>
        <dbReference type="Proteomes" id="UP000439903"/>
    </source>
</evidence>
<sequence length="210" mass="24400">MDTVIQLSPTPRSRTKKSPSERLSDLRRRLSILPEPYNNGNDWSKYNKEIQDQDNQYLSPNCVIVKTEILVSTQQISNSEDLSHVELSTESAVTTVVPEHNMSSAIKNKRNSTIYKKRNSAIINAEENNNSYKRRSKLDFFKQDYKRHSSVLNAEEHDSYKRKSKLDYFKQNLSLTKVQSAIKQFVDNVGNQSRKYSKTFSRTKKENPCE</sequence>
<accession>A0A8H4A7B0</accession>
<organism evidence="2 3">
    <name type="scientific">Gigaspora margarita</name>
    <dbReference type="NCBI Taxonomy" id="4874"/>
    <lineage>
        <taxon>Eukaryota</taxon>
        <taxon>Fungi</taxon>
        <taxon>Fungi incertae sedis</taxon>
        <taxon>Mucoromycota</taxon>
        <taxon>Glomeromycotina</taxon>
        <taxon>Glomeromycetes</taxon>
        <taxon>Diversisporales</taxon>
        <taxon>Gigasporaceae</taxon>
        <taxon>Gigaspora</taxon>
    </lineage>
</organism>
<gene>
    <name evidence="2" type="ORF">F8M41_003973</name>
</gene>
<name>A0A8H4A7B0_GIGMA</name>
<comment type="caution">
    <text evidence="2">The sequence shown here is derived from an EMBL/GenBank/DDBJ whole genome shotgun (WGS) entry which is preliminary data.</text>
</comment>
<evidence type="ECO:0000313" key="2">
    <source>
        <dbReference type="EMBL" id="KAF0441090.1"/>
    </source>
</evidence>
<feature type="region of interest" description="Disordered" evidence="1">
    <location>
        <begin position="1"/>
        <end position="46"/>
    </location>
</feature>
<proteinExistence type="predicted"/>
<dbReference type="OrthoDB" id="2369127at2759"/>